<keyword evidence="3" id="KW-1185">Reference proteome</keyword>
<gene>
    <name evidence="2" type="ORF">QYE76_021526</name>
</gene>
<dbReference type="EMBL" id="JAUUTY010000006">
    <property type="protein sequence ID" value="KAK1616009.1"/>
    <property type="molecule type" value="Genomic_DNA"/>
</dbReference>
<proteinExistence type="predicted"/>
<dbReference type="PANTHER" id="PTHR46407">
    <property type="entry name" value="OS02G0208700 PROTEIN"/>
    <property type="match status" value="1"/>
</dbReference>
<organism evidence="2 3">
    <name type="scientific">Lolium multiflorum</name>
    <name type="common">Italian ryegrass</name>
    <name type="synonym">Lolium perenne subsp. multiflorum</name>
    <dbReference type="NCBI Taxonomy" id="4521"/>
    <lineage>
        <taxon>Eukaryota</taxon>
        <taxon>Viridiplantae</taxon>
        <taxon>Streptophyta</taxon>
        <taxon>Embryophyta</taxon>
        <taxon>Tracheophyta</taxon>
        <taxon>Spermatophyta</taxon>
        <taxon>Magnoliopsida</taxon>
        <taxon>Liliopsida</taxon>
        <taxon>Poales</taxon>
        <taxon>Poaceae</taxon>
        <taxon>BOP clade</taxon>
        <taxon>Pooideae</taxon>
        <taxon>Poodae</taxon>
        <taxon>Poeae</taxon>
        <taxon>Poeae Chloroplast Group 2 (Poeae type)</taxon>
        <taxon>Loliodinae</taxon>
        <taxon>Loliinae</taxon>
        <taxon>Lolium</taxon>
    </lineage>
</organism>
<dbReference type="SMART" id="SM00612">
    <property type="entry name" value="Kelch"/>
    <property type="match status" value="2"/>
</dbReference>
<dbReference type="InterPro" id="IPR001810">
    <property type="entry name" value="F-box_dom"/>
</dbReference>
<reference evidence="2" key="1">
    <citation type="submission" date="2023-07" db="EMBL/GenBank/DDBJ databases">
        <title>A chromosome-level genome assembly of Lolium multiflorum.</title>
        <authorList>
            <person name="Chen Y."/>
            <person name="Copetti D."/>
            <person name="Kolliker R."/>
            <person name="Studer B."/>
        </authorList>
    </citation>
    <scope>NUCLEOTIDE SEQUENCE</scope>
    <source>
        <strain evidence="2">02402/16</strain>
        <tissue evidence="2">Leaf</tissue>
    </source>
</reference>
<sequence length="376" mass="39242">MGELIPGLPEDVARECLLRVGFRQLPAASHTSRQWKAEMESPLYSRLRRASGLSRPLIALSQALPPLATSGPACKYAASAALSNSYRLVLHDPADGGWATLPPLPGGGGLPLFCQLAAVTCGARRLVVLGGWDPETWTPTDTVHVYDFLAGAWRRGAPMPGPRRSFFACAAAGGMVFVAGGHDEQKNALRSAAAYDAEADAWAALPDMALERDEARGVCVGGRFVVVGGYPTEAQGRFSGTGEAFDTSAWAWGPVQERMVDEGTCPRTCCAAPSAAGPMYMLRDGHLAARERDSGNPWRSVARVPEDGGAATTVVAIGDGRVVVVGAGRHGGGEQAVYVLSEETGTNGNGAAPSWARAVAPPEFAGQVQAACCVEV</sequence>
<dbReference type="Proteomes" id="UP001231189">
    <property type="component" value="Unassembled WGS sequence"/>
</dbReference>
<dbReference type="Pfam" id="PF01344">
    <property type="entry name" value="Kelch_1"/>
    <property type="match status" value="2"/>
</dbReference>
<feature type="domain" description="F-box" evidence="1">
    <location>
        <begin position="6"/>
        <end position="37"/>
    </location>
</feature>
<dbReference type="InterPro" id="IPR015915">
    <property type="entry name" value="Kelch-typ_b-propeller"/>
</dbReference>
<comment type="caution">
    <text evidence="2">The sequence shown here is derived from an EMBL/GenBank/DDBJ whole genome shotgun (WGS) entry which is preliminary data.</text>
</comment>
<dbReference type="Pfam" id="PF00646">
    <property type="entry name" value="F-box"/>
    <property type="match status" value="1"/>
</dbReference>
<dbReference type="InterPro" id="IPR044595">
    <property type="entry name" value="KMD1-4"/>
</dbReference>
<dbReference type="InterPro" id="IPR036047">
    <property type="entry name" value="F-box-like_dom_sf"/>
</dbReference>
<dbReference type="SUPFAM" id="SSF81383">
    <property type="entry name" value="F-box domain"/>
    <property type="match status" value="1"/>
</dbReference>
<dbReference type="GO" id="GO:2000762">
    <property type="term" value="P:regulation of phenylpropanoid metabolic process"/>
    <property type="evidence" value="ECO:0007669"/>
    <property type="project" value="InterPro"/>
</dbReference>
<dbReference type="SUPFAM" id="SSF117281">
    <property type="entry name" value="Kelch motif"/>
    <property type="match status" value="1"/>
</dbReference>
<name>A0AAD8VQZ7_LOLMU</name>
<evidence type="ECO:0000313" key="2">
    <source>
        <dbReference type="EMBL" id="KAK1616009.1"/>
    </source>
</evidence>
<dbReference type="PANTHER" id="PTHR46407:SF3">
    <property type="entry name" value="OS02G0208700 PROTEIN"/>
    <property type="match status" value="1"/>
</dbReference>
<dbReference type="Gene3D" id="2.120.10.80">
    <property type="entry name" value="Kelch-type beta propeller"/>
    <property type="match status" value="1"/>
</dbReference>
<dbReference type="GO" id="GO:0080037">
    <property type="term" value="P:negative regulation of cytokinin-activated signaling pathway"/>
    <property type="evidence" value="ECO:0007669"/>
    <property type="project" value="InterPro"/>
</dbReference>
<evidence type="ECO:0000259" key="1">
    <source>
        <dbReference type="Pfam" id="PF00646"/>
    </source>
</evidence>
<protein>
    <recommendedName>
        <fullName evidence="1">F-box domain-containing protein</fullName>
    </recommendedName>
</protein>
<dbReference type="CDD" id="cd22152">
    <property type="entry name" value="F-box_AtAFR-like"/>
    <property type="match status" value="1"/>
</dbReference>
<dbReference type="AlphaFoldDB" id="A0AAD8VQZ7"/>
<accession>A0AAD8VQZ7</accession>
<evidence type="ECO:0000313" key="3">
    <source>
        <dbReference type="Proteomes" id="UP001231189"/>
    </source>
</evidence>
<dbReference type="InterPro" id="IPR006652">
    <property type="entry name" value="Kelch_1"/>
</dbReference>